<dbReference type="GO" id="GO:0008776">
    <property type="term" value="F:acetate kinase activity"/>
    <property type="evidence" value="ECO:0007669"/>
    <property type="project" value="UniProtKB-UniRule"/>
</dbReference>
<comment type="subcellular location">
    <subcellularLocation>
        <location evidence="9">Cytoplasm</location>
    </subcellularLocation>
</comment>
<feature type="binding site" evidence="9">
    <location>
        <position position="9"/>
    </location>
    <ligand>
        <name>Mg(2+)</name>
        <dbReference type="ChEBI" id="CHEBI:18420"/>
    </ligand>
</feature>
<evidence type="ECO:0000256" key="9">
    <source>
        <dbReference type="HAMAP-Rule" id="MF_00020"/>
    </source>
</evidence>
<dbReference type="InterPro" id="IPR043129">
    <property type="entry name" value="ATPase_NBD"/>
</dbReference>
<dbReference type="EC" id="2.7.2.1" evidence="9"/>
<feature type="binding site" evidence="9">
    <location>
        <position position="87"/>
    </location>
    <ligand>
        <name>substrate</name>
    </ligand>
</feature>
<evidence type="ECO:0000256" key="5">
    <source>
        <dbReference type="ARBA" id="ARBA00022741"/>
    </source>
</evidence>
<keyword evidence="6 9" id="KW-0418">Kinase</keyword>
<evidence type="ECO:0000256" key="10">
    <source>
        <dbReference type="RuleBase" id="RU003835"/>
    </source>
</evidence>
<evidence type="ECO:0000256" key="7">
    <source>
        <dbReference type="ARBA" id="ARBA00022840"/>
    </source>
</evidence>
<protein>
    <recommendedName>
        <fullName evidence="9">Acetate kinase</fullName>
        <ecNumber evidence="9">2.7.2.1</ecNumber>
    </recommendedName>
    <alternativeName>
        <fullName evidence="9">Acetokinase</fullName>
    </alternativeName>
</protein>
<dbReference type="PROSITE" id="PS01076">
    <property type="entry name" value="ACETATE_KINASE_2"/>
    <property type="match status" value="1"/>
</dbReference>
<comment type="pathway">
    <text evidence="9">Metabolic intermediate biosynthesis; acetyl-CoA biosynthesis; acetyl-CoA from acetate: step 1/2.</text>
</comment>
<reference evidence="11 12" key="1">
    <citation type="submission" date="2018-04" db="EMBL/GenBank/DDBJ databases">
        <title>Thalassorhabdus spongiae gen. nov., sp. nov., isolated from a marine sponge in South-West Iceland.</title>
        <authorList>
            <person name="Knobloch S."/>
            <person name="Daussin A."/>
            <person name="Johannsson R."/>
            <person name="Marteinsson V.T."/>
        </authorList>
    </citation>
    <scope>NUCLEOTIDE SEQUENCE [LARGE SCALE GENOMIC DNA]</scope>
    <source>
        <strain evidence="11 12">Hp12</strain>
    </source>
</reference>
<feature type="binding site" evidence="9">
    <location>
        <position position="16"/>
    </location>
    <ligand>
        <name>ATP</name>
        <dbReference type="ChEBI" id="CHEBI:30616"/>
    </ligand>
</feature>
<organism evidence="11 12">
    <name type="scientific">Pelagibaculum spongiae</name>
    <dbReference type="NCBI Taxonomy" id="2080658"/>
    <lineage>
        <taxon>Bacteria</taxon>
        <taxon>Pseudomonadati</taxon>
        <taxon>Pseudomonadota</taxon>
        <taxon>Gammaproteobacteria</taxon>
        <taxon>Oceanospirillales</taxon>
        <taxon>Pelagibaculum</taxon>
    </lineage>
</organism>
<dbReference type="EMBL" id="QDDL01000015">
    <property type="protein sequence ID" value="PVZ63515.1"/>
    <property type="molecule type" value="Genomic_DNA"/>
</dbReference>
<feature type="binding site" evidence="9">
    <location>
        <begin position="327"/>
        <end position="331"/>
    </location>
    <ligand>
        <name>ATP</name>
        <dbReference type="ChEBI" id="CHEBI:30616"/>
    </ligand>
</feature>
<dbReference type="UniPathway" id="UPA00340">
    <property type="reaction ID" value="UER00458"/>
</dbReference>
<dbReference type="PANTHER" id="PTHR21060:SF21">
    <property type="entry name" value="ACETATE KINASE"/>
    <property type="match status" value="1"/>
</dbReference>
<dbReference type="AlphaFoldDB" id="A0A2V1GUX8"/>
<evidence type="ECO:0000256" key="2">
    <source>
        <dbReference type="ARBA" id="ARBA00022490"/>
    </source>
</evidence>
<dbReference type="CDD" id="cd24010">
    <property type="entry name" value="ASKHA_NBD_AcK_PK"/>
    <property type="match status" value="1"/>
</dbReference>
<evidence type="ECO:0000313" key="11">
    <source>
        <dbReference type="EMBL" id="PVZ63515.1"/>
    </source>
</evidence>
<accession>A0A2V1GUX8</accession>
<dbReference type="InterPro" id="IPR000890">
    <property type="entry name" value="Aliphatic_acid_kin_short-chain"/>
</dbReference>
<dbReference type="NCBIfam" id="TIGR00016">
    <property type="entry name" value="ackA"/>
    <property type="match status" value="1"/>
</dbReference>
<evidence type="ECO:0000313" key="12">
    <source>
        <dbReference type="Proteomes" id="UP000244906"/>
    </source>
</evidence>
<keyword evidence="2 9" id="KW-0963">Cytoplasm</keyword>
<gene>
    <name evidence="9" type="primary">ackA</name>
    <name evidence="11" type="ORF">DC094_20735</name>
</gene>
<evidence type="ECO:0000256" key="3">
    <source>
        <dbReference type="ARBA" id="ARBA00022679"/>
    </source>
</evidence>
<dbReference type="GO" id="GO:0006083">
    <property type="term" value="P:acetate metabolic process"/>
    <property type="evidence" value="ECO:0007669"/>
    <property type="project" value="TreeGrafter"/>
</dbReference>
<dbReference type="PROSITE" id="PS01075">
    <property type="entry name" value="ACETATE_KINASE_1"/>
    <property type="match status" value="1"/>
</dbReference>
<keyword evidence="5 9" id="KW-0547">Nucleotide-binding</keyword>
<feature type="binding site" evidence="9">
    <location>
        <begin position="204"/>
        <end position="208"/>
    </location>
    <ligand>
        <name>ATP</name>
        <dbReference type="ChEBI" id="CHEBI:30616"/>
    </ligand>
</feature>
<sequence length="394" mass="41859">MKTNILILNCGSSSLKFAVIDPTSEQEFISGLAERLGSPEAVIVSKFQGEKTTINIADEAHDGAIAGVLDVLKEKGLFDTIAAVGHRVVHGGEAFTASTLVAEDVKKAISDCIPLAPLHNPANLLGIEAAEKHFPGLPQAAVFDTAFHQTMPAQAYLYPVPYEYYTDLGLRKYGFHGTSYRFITASACEMLGRKTEETALLIAHLGNGASAAAVLNGEGVDTTMGLTPLDGLMMGTRSGSVDPNIFTFLRDQKGYSLDEVASVLNKKSGLLGLSQISNDCRAVEEAAAEGSKQALLTLDVYCYVLAKQLAGLAIGLGRIDALVFTGGIGENSELIRRKVVELMGIFGFKLDNDLNLKQRFGAEGVITAESGPVAMVVSTNEELMIARDTASLIK</sequence>
<dbReference type="GO" id="GO:0005829">
    <property type="term" value="C:cytosol"/>
    <property type="evidence" value="ECO:0007669"/>
    <property type="project" value="TreeGrafter"/>
</dbReference>
<keyword evidence="3 9" id="KW-0808">Transferase</keyword>
<feature type="site" description="Transition state stabilizer" evidence="9">
    <location>
        <position position="237"/>
    </location>
</feature>
<keyword evidence="12" id="KW-1185">Reference proteome</keyword>
<keyword evidence="7 9" id="KW-0067">ATP-binding</keyword>
<proteinExistence type="inferred from homology"/>
<keyword evidence="4 9" id="KW-0479">Metal-binding</keyword>
<dbReference type="PANTHER" id="PTHR21060">
    <property type="entry name" value="ACETATE KINASE"/>
    <property type="match status" value="1"/>
</dbReference>
<feature type="active site" description="Proton donor/acceptor" evidence="9">
    <location>
        <position position="144"/>
    </location>
</feature>
<evidence type="ECO:0000256" key="1">
    <source>
        <dbReference type="ARBA" id="ARBA00008748"/>
    </source>
</evidence>
<dbReference type="InterPro" id="IPR023865">
    <property type="entry name" value="Aliphatic_acid_kinase_CS"/>
</dbReference>
<keyword evidence="8 9" id="KW-0460">Magnesium</keyword>
<dbReference type="GO" id="GO:0005524">
    <property type="term" value="F:ATP binding"/>
    <property type="evidence" value="ECO:0007669"/>
    <property type="project" value="UniProtKB-KW"/>
</dbReference>
<dbReference type="PIRSF" id="PIRSF000722">
    <property type="entry name" value="Acetate_prop_kin"/>
    <property type="match status" value="1"/>
</dbReference>
<dbReference type="SUPFAM" id="SSF53067">
    <property type="entry name" value="Actin-like ATPase domain"/>
    <property type="match status" value="2"/>
</dbReference>
<feature type="site" description="Transition state stabilizer" evidence="9">
    <location>
        <position position="176"/>
    </location>
</feature>
<dbReference type="RefSeq" id="WP_116689034.1">
    <property type="nucleotide sequence ID" value="NZ_CAWNYD010000015.1"/>
</dbReference>
<dbReference type="GO" id="GO:0000287">
    <property type="term" value="F:magnesium ion binding"/>
    <property type="evidence" value="ECO:0007669"/>
    <property type="project" value="UniProtKB-UniRule"/>
</dbReference>
<dbReference type="OrthoDB" id="9802453at2"/>
<dbReference type="Gene3D" id="3.30.420.40">
    <property type="match status" value="2"/>
</dbReference>
<dbReference type="InterPro" id="IPR004372">
    <property type="entry name" value="Ac/propionate_kinase"/>
</dbReference>
<comment type="similarity">
    <text evidence="1 9 10">Belongs to the acetokinase family.</text>
</comment>
<comment type="function">
    <text evidence="9">Catalyzes the formation of acetyl phosphate from acetate and ATP. Can also catalyze the reverse reaction.</text>
</comment>
<dbReference type="Pfam" id="PF00871">
    <property type="entry name" value="Acetate_kinase"/>
    <property type="match status" value="1"/>
</dbReference>
<comment type="catalytic activity">
    <reaction evidence="9">
        <text>acetate + ATP = acetyl phosphate + ADP</text>
        <dbReference type="Rhea" id="RHEA:11352"/>
        <dbReference type="ChEBI" id="CHEBI:22191"/>
        <dbReference type="ChEBI" id="CHEBI:30089"/>
        <dbReference type="ChEBI" id="CHEBI:30616"/>
        <dbReference type="ChEBI" id="CHEBI:456216"/>
        <dbReference type="EC" id="2.7.2.1"/>
    </reaction>
</comment>
<comment type="cofactor">
    <cofactor evidence="9">
        <name>Mg(2+)</name>
        <dbReference type="ChEBI" id="CHEBI:18420"/>
    </cofactor>
    <cofactor evidence="9">
        <name>Mn(2+)</name>
        <dbReference type="ChEBI" id="CHEBI:29035"/>
    </cofactor>
    <text evidence="9">Mg(2+). Can also accept Mn(2+).</text>
</comment>
<evidence type="ECO:0000256" key="6">
    <source>
        <dbReference type="ARBA" id="ARBA00022777"/>
    </source>
</evidence>
<feature type="binding site" evidence="9">
    <location>
        <position position="381"/>
    </location>
    <ligand>
        <name>Mg(2+)</name>
        <dbReference type="ChEBI" id="CHEBI:18420"/>
    </ligand>
</feature>
<comment type="subunit">
    <text evidence="9">Homodimer.</text>
</comment>
<dbReference type="PRINTS" id="PR00471">
    <property type="entry name" value="ACETATEKNASE"/>
</dbReference>
<name>A0A2V1GUX8_9GAMM</name>
<dbReference type="GO" id="GO:0006085">
    <property type="term" value="P:acetyl-CoA biosynthetic process"/>
    <property type="evidence" value="ECO:0007669"/>
    <property type="project" value="UniProtKB-UniRule"/>
</dbReference>
<evidence type="ECO:0000256" key="4">
    <source>
        <dbReference type="ARBA" id="ARBA00022723"/>
    </source>
</evidence>
<dbReference type="HAMAP" id="MF_00020">
    <property type="entry name" value="Acetate_kinase"/>
    <property type="match status" value="1"/>
</dbReference>
<comment type="caution">
    <text evidence="11">The sequence shown here is derived from an EMBL/GenBank/DDBJ whole genome shotgun (WGS) entry which is preliminary data.</text>
</comment>
<evidence type="ECO:0000256" key="8">
    <source>
        <dbReference type="ARBA" id="ARBA00022842"/>
    </source>
</evidence>
<feature type="binding site" evidence="9">
    <location>
        <begin position="279"/>
        <end position="281"/>
    </location>
    <ligand>
        <name>ATP</name>
        <dbReference type="ChEBI" id="CHEBI:30616"/>
    </ligand>
</feature>
<dbReference type="Proteomes" id="UP000244906">
    <property type="component" value="Unassembled WGS sequence"/>
</dbReference>